<proteinExistence type="predicted"/>
<sequence length="63" mass="7057">MIEICMIGQYSAIRFYALKQGAGDRALRTRARTEVGDEVERGFVRAIARAELSGIKPCVDKRL</sequence>
<accession>A0A645EWI7</accession>
<name>A0A645EWI7_9ZZZZ</name>
<dbReference type="AlphaFoldDB" id="A0A645EWI7"/>
<dbReference type="EMBL" id="VSSQ01052133">
    <property type="protein sequence ID" value="MPN06237.1"/>
    <property type="molecule type" value="Genomic_DNA"/>
</dbReference>
<gene>
    <name evidence="1" type="ORF">SDC9_153493</name>
</gene>
<evidence type="ECO:0000313" key="1">
    <source>
        <dbReference type="EMBL" id="MPN06237.1"/>
    </source>
</evidence>
<reference evidence="1" key="1">
    <citation type="submission" date="2019-08" db="EMBL/GenBank/DDBJ databases">
        <authorList>
            <person name="Kucharzyk K."/>
            <person name="Murdoch R.W."/>
            <person name="Higgins S."/>
            <person name="Loffler F."/>
        </authorList>
    </citation>
    <scope>NUCLEOTIDE SEQUENCE</scope>
</reference>
<organism evidence="1">
    <name type="scientific">bioreactor metagenome</name>
    <dbReference type="NCBI Taxonomy" id="1076179"/>
    <lineage>
        <taxon>unclassified sequences</taxon>
        <taxon>metagenomes</taxon>
        <taxon>ecological metagenomes</taxon>
    </lineage>
</organism>
<protein>
    <submittedName>
        <fullName evidence="1">Uncharacterized protein</fullName>
    </submittedName>
</protein>
<comment type="caution">
    <text evidence="1">The sequence shown here is derived from an EMBL/GenBank/DDBJ whole genome shotgun (WGS) entry which is preliminary data.</text>
</comment>